<dbReference type="AlphaFoldDB" id="A0AAN7UID4"/>
<sequence>MILDIPPVLIVDALARARLHVVAHNLHDSGFLFAHQVSEESSDYGLHATAKYDNGHIVFSALF</sequence>
<accession>A0AAN7UID4</accession>
<evidence type="ECO:0000313" key="1">
    <source>
        <dbReference type="EMBL" id="KAK5633010.1"/>
    </source>
</evidence>
<reference evidence="1 2" key="1">
    <citation type="submission" date="2023-10" db="EMBL/GenBank/DDBJ databases">
        <title>Draft genome sequence of Xylaria bambusicola isolate GMP-LS, the root and basal stem rot pathogen of sugarcane in Indonesia.</title>
        <authorList>
            <person name="Selvaraj P."/>
            <person name="Muralishankar V."/>
            <person name="Muruganantham S."/>
            <person name="Sp S."/>
            <person name="Haryani S."/>
            <person name="Lau K.J.X."/>
            <person name="Naqvi N.I."/>
        </authorList>
    </citation>
    <scope>NUCLEOTIDE SEQUENCE [LARGE SCALE GENOMIC DNA]</scope>
    <source>
        <strain evidence="1">GMP-LS</strain>
    </source>
</reference>
<dbReference type="EMBL" id="JAWHQM010000029">
    <property type="protein sequence ID" value="KAK5633010.1"/>
    <property type="molecule type" value="Genomic_DNA"/>
</dbReference>
<keyword evidence="2" id="KW-1185">Reference proteome</keyword>
<evidence type="ECO:0000313" key="2">
    <source>
        <dbReference type="Proteomes" id="UP001305414"/>
    </source>
</evidence>
<proteinExistence type="predicted"/>
<name>A0AAN7UID4_9PEZI</name>
<protein>
    <submittedName>
        <fullName evidence="1">Uncharacterized protein</fullName>
    </submittedName>
</protein>
<organism evidence="1 2">
    <name type="scientific">Xylaria bambusicola</name>
    <dbReference type="NCBI Taxonomy" id="326684"/>
    <lineage>
        <taxon>Eukaryota</taxon>
        <taxon>Fungi</taxon>
        <taxon>Dikarya</taxon>
        <taxon>Ascomycota</taxon>
        <taxon>Pezizomycotina</taxon>
        <taxon>Sordariomycetes</taxon>
        <taxon>Xylariomycetidae</taxon>
        <taxon>Xylariales</taxon>
        <taxon>Xylariaceae</taxon>
        <taxon>Xylaria</taxon>
    </lineage>
</organism>
<dbReference type="Proteomes" id="UP001305414">
    <property type="component" value="Unassembled WGS sequence"/>
</dbReference>
<comment type="caution">
    <text evidence="1">The sequence shown here is derived from an EMBL/GenBank/DDBJ whole genome shotgun (WGS) entry which is preliminary data.</text>
</comment>
<gene>
    <name evidence="1" type="ORF">RRF57_008724</name>
</gene>